<name>X1VYA7_9ZZZZ</name>
<keyword evidence="4 5" id="KW-0472">Membrane</keyword>
<dbReference type="EMBL" id="BARW01037637">
    <property type="protein sequence ID" value="GAJ17120.1"/>
    <property type="molecule type" value="Genomic_DNA"/>
</dbReference>
<feature type="non-terminal residue" evidence="7">
    <location>
        <position position="1"/>
    </location>
</feature>
<dbReference type="Pfam" id="PF13515">
    <property type="entry name" value="FUSC_2"/>
    <property type="match status" value="1"/>
</dbReference>
<evidence type="ECO:0000256" key="2">
    <source>
        <dbReference type="ARBA" id="ARBA00022692"/>
    </source>
</evidence>
<feature type="transmembrane region" description="Helical" evidence="5">
    <location>
        <begin position="6"/>
        <end position="23"/>
    </location>
</feature>
<keyword evidence="2 5" id="KW-0812">Transmembrane</keyword>
<comment type="subcellular location">
    <subcellularLocation>
        <location evidence="1">Membrane</location>
        <topology evidence="1">Multi-pass membrane protein</topology>
    </subcellularLocation>
</comment>
<dbReference type="InterPro" id="IPR049453">
    <property type="entry name" value="Memb_transporter_dom"/>
</dbReference>
<reference evidence="7" key="1">
    <citation type="journal article" date="2014" name="Front. Microbiol.">
        <title>High frequency of phylogenetically diverse reductive dehalogenase-homologous genes in deep subseafloor sedimentary metagenomes.</title>
        <authorList>
            <person name="Kawai M."/>
            <person name="Futagami T."/>
            <person name="Toyoda A."/>
            <person name="Takaki Y."/>
            <person name="Nishi S."/>
            <person name="Hori S."/>
            <person name="Arai W."/>
            <person name="Tsubouchi T."/>
            <person name="Morono Y."/>
            <person name="Uchiyama I."/>
            <person name="Ito T."/>
            <person name="Fujiyama A."/>
            <person name="Inagaki F."/>
            <person name="Takami H."/>
        </authorList>
    </citation>
    <scope>NUCLEOTIDE SEQUENCE</scope>
    <source>
        <strain evidence="7">Expedition CK06-06</strain>
    </source>
</reference>
<proteinExistence type="predicted"/>
<dbReference type="AlphaFoldDB" id="X1VYA7"/>
<accession>X1VYA7</accession>
<evidence type="ECO:0000256" key="4">
    <source>
        <dbReference type="ARBA" id="ARBA00023136"/>
    </source>
</evidence>
<keyword evidence="3 5" id="KW-1133">Transmembrane helix</keyword>
<evidence type="ECO:0000256" key="1">
    <source>
        <dbReference type="ARBA" id="ARBA00004141"/>
    </source>
</evidence>
<sequence length="191" mass="22571">LKDKYAWSVFFMTIYIFLMFNFLKPGDFSELFMERLIDTAIAGVIVFLVSYLVLPVWEHQKNRTFMLNYILANQKYLNNIIEILQQKNIPIQDYKISRKHAVVSLANLSDNFQKMLSDPKGQQKNLENVHQFVTTSHLFTAYSASLSQYAQKNTVYREIDFENWKNKINAKLLRTIAILQRQEIKKDDFAE</sequence>
<feature type="domain" description="Integral membrane bound transporter" evidence="6">
    <location>
        <begin position="3"/>
        <end position="49"/>
    </location>
</feature>
<feature type="transmembrane region" description="Helical" evidence="5">
    <location>
        <begin position="35"/>
        <end position="57"/>
    </location>
</feature>
<protein>
    <recommendedName>
        <fullName evidence="6">Integral membrane bound transporter domain-containing protein</fullName>
    </recommendedName>
</protein>
<dbReference type="GO" id="GO:0016020">
    <property type="term" value="C:membrane"/>
    <property type="evidence" value="ECO:0007669"/>
    <property type="project" value="UniProtKB-SubCell"/>
</dbReference>
<feature type="non-terminal residue" evidence="7">
    <location>
        <position position="191"/>
    </location>
</feature>
<gene>
    <name evidence="7" type="ORF">S12H4_58041</name>
</gene>
<evidence type="ECO:0000259" key="6">
    <source>
        <dbReference type="Pfam" id="PF13515"/>
    </source>
</evidence>
<organism evidence="7">
    <name type="scientific">marine sediment metagenome</name>
    <dbReference type="NCBI Taxonomy" id="412755"/>
    <lineage>
        <taxon>unclassified sequences</taxon>
        <taxon>metagenomes</taxon>
        <taxon>ecological metagenomes</taxon>
    </lineage>
</organism>
<comment type="caution">
    <text evidence="7">The sequence shown here is derived from an EMBL/GenBank/DDBJ whole genome shotgun (WGS) entry which is preliminary data.</text>
</comment>
<evidence type="ECO:0000313" key="7">
    <source>
        <dbReference type="EMBL" id="GAJ17120.1"/>
    </source>
</evidence>
<evidence type="ECO:0000256" key="3">
    <source>
        <dbReference type="ARBA" id="ARBA00022989"/>
    </source>
</evidence>
<evidence type="ECO:0000256" key="5">
    <source>
        <dbReference type="SAM" id="Phobius"/>
    </source>
</evidence>